<reference evidence="2 3" key="1">
    <citation type="journal article" date="2019" name="ISME J.">
        <title>Evolution in action: habitat transition from sediment to the pelagial leads to genome streamlining in Methylophilaceae.</title>
        <authorList>
            <person name="Salcher M."/>
            <person name="Schaefle D."/>
            <person name="Kaspar M."/>
            <person name="Neuenschwander S.M."/>
            <person name="Ghai R."/>
        </authorList>
    </citation>
    <scope>NUCLEOTIDE SEQUENCE [LARGE SCALE GENOMIC DNA]</scope>
    <source>
        <strain evidence="2 3">MMS-RI-1</strain>
    </source>
</reference>
<name>A0AAE6FTC2_9PROT</name>
<comment type="cofactor">
    <cofactor evidence="1">
        <name>Zn(2+)</name>
        <dbReference type="ChEBI" id="CHEBI:29105"/>
    </cofactor>
    <text evidence="1">Binds 1 zinc ion per subunit.</text>
</comment>
<dbReference type="Proteomes" id="UP000312102">
    <property type="component" value="Chromosome"/>
</dbReference>
<dbReference type="InterPro" id="IPR036390">
    <property type="entry name" value="WH_DNA-bd_sf"/>
</dbReference>
<dbReference type="PANTHER" id="PTHR33202">
    <property type="entry name" value="ZINC UPTAKE REGULATION PROTEIN"/>
    <property type="match status" value="1"/>
</dbReference>
<accession>A0AAE6FTC2</accession>
<dbReference type="PANTHER" id="PTHR33202:SF22">
    <property type="entry name" value="HYDROGEN PEROXIDE SENSITIVE REPRESSOR"/>
    <property type="match status" value="1"/>
</dbReference>
<dbReference type="GO" id="GO:0000976">
    <property type="term" value="F:transcription cis-regulatory region binding"/>
    <property type="evidence" value="ECO:0007669"/>
    <property type="project" value="TreeGrafter"/>
</dbReference>
<sequence>MNNSQTLFAQKKLRATSSRLIIVDVLLSHHQPLSHQDILKQLPQNFDRVTLYRNLNWLLKKGLIHRISGENRTWYFQLNHEFFNSQPRPRLTAKQKISTTNHLHAHFNCKSCGQIFCLDDIHPKLSHVLPAKFFAESIELTIKGKCSRCQ</sequence>
<dbReference type="InterPro" id="IPR036388">
    <property type="entry name" value="WH-like_DNA-bd_sf"/>
</dbReference>
<feature type="binding site" evidence="1">
    <location>
        <position position="112"/>
    </location>
    <ligand>
        <name>Zn(2+)</name>
        <dbReference type="ChEBI" id="CHEBI:29105"/>
    </ligand>
</feature>
<dbReference type="RefSeq" id="WP_139883468.1">
    <property type="nucleotide sequence ID" value="NZ_CP040986.1"/>
</dbReference>
<dbReference type="AlphaFoldDB" id="A0AAE6FTC2"/>
<dbReference type="Gene3D" id="1.10.10.10">
    <property type="entry name" value="Winged helix-like DNA-binding domain superfamily/Winged helix DNA-binding domain"/>
    <property type="match status" value="1"/>
</dbReference>
<evidence type="ECO:0000256" key="1">
    <source>
        <dbReference type="PIRSR" id="PIRSR602481-1"/>
    </source>
</evidence>
<gene>
    <name evidence="2" type="ORF">FIT61_04250</name>
</gene>
<dbReference type="GO" id="GO:1900376">
    <property type="term" value="P:regulation of secondary metabolite biosynthetic process"/>
    <property type="evidence" value="ECO:0007669"/>
    <property type="project" value="TreeGrafter"/>
</dbReference>
<dbReference type="InterPro" id="IPR002481">
    <property type="entry name" value="FUR"/>
</dbReference>
<keyword evidence="1" id="KW-0479">Metal-binding</keyword>
<dbReference type="GO" id="GO:0008270">
    <property type="term" value="F:zinc ion binding"/>
    <property type="evidence" value="ECO:0007669"/>
    <property type="project" value="TreeGrafter"/>
</dbReference>
<keyword evidence="3" id="KW-1185">Reference proteome</keyword>
<feature type="binding site" evidence="1">
    <location>
        <position position="149"/>
    </location>
    <ligand>
        <name>Zn(2+)</name>
        <dbReference type="ChEBI" id="CHEBI:29105"/>
    </ligand>
</feature>
<dbReference type="SUPFAM" id="SSF46785">
    <property type="entry name" value="Winged helix' DNA-binding domain"/>
    <property type="match status" value="1"/>
</dbReference>
<evidence type="ECO:0000313" key="2">
    <source>
        <dbReference type="EMBL" id="QDD13656.1"/>
    </source>
</evidence>
<feature type="binding site" evidence="1">
    <location>
        <position position="109"/>
    </location>
    <ligand>
        <name>Zn(2+)</name>
        <dbReference type="ChEBI" id="CHEBI:29105"/>
    </ligand>
</feature>
<dbReference type="KEGG" id="mrk:FIT61_04250"/>
<proteinExistence type="predicted"/>
<dbReference type="GO" id="GO:0003700">
    <property type="term" value="F:DNA-binding transcription factor activity"/>
    <property type="evidence" value="ECO:0007669"/>
    <property type="project" value="InterPro"/>
</dbReference>
<dbReference type="EMBL" id="CP040986">
    <property type="protein sequence ID" value="QDD13656.1"/>
    <property type="molecule type" value="Genomic_DNA"/>
</dbReference>
<protein>
    <submittedName>
        <fullName evidence="2">Transcriptional repressor</fullName>
    </submittedName>
</protein>
<dbReference type="GO" id="GO:0045892">
    <property type="term" value="P:negative regulation of DNA-templated transcription"/>
    <property type="evidence" value="ECO:0007669"/>
    <property type="project" value="TreeGrafter"/>
</dbReference>
<dbReference type="Pfam" id="PF01475">
    <property type="entry name" value="FUR"/>
    <property type="match status" value="1"/>
</dbReference>
<evidence type="ECO:0000313" key="3">
    <source>
        <dbReference type="Proteomes" id="UP000312102"/>
    </source>
</evidence>
<organism evidence="2 3">
    <name type="scientific">Candidatus Methylopumilus rimovensis</name>
    <dbReference type="NCBI Taxonomy" id="2588535"/>
    <lineage>
        <taxon>Bacteria</taxon>
        <taxon>Pseudomonadati</taxon>
        <taxon>Pseudomonadota</taxon>
        <taxon>Betaproteobacteria</taxon>
        <taxon>Nitrosomonadales</taxon>
        <taxon>Methylophilaceae</taxon>
        <taxon>Candidatus Methylopumilus</taxon>
    </lineage>
</organism>
<keyword evidence="1" id="KW-0862">Zinc</keyword>
<feature type="binding site" evidence="1">
    <location>
        <position position="146"/>
    </location>
    <ligand>
        <name>Zn(2+)</name>
        <dbReference type="ChEBI" id="CHEBI:29105"/>
    </ligand>
</feature>